<feature type="region of interest" description="Disordered" evidence="1">
    <location>
        <begin position="199"/>
        <end position="226"/>
    </location>
</feature>
<feature type="compositionally biased region" description="Basic and acidic residues" evidence="1">
    <location>
        <begin position="53"/>
        <end position="72"/>
    </location>
</feature>
<feature type="compositionally biased region" description="Basic and acidic residues" evidence="1">
    <location>
        <begin position="81"/>
        <end position="90"/>
    </location>
</feature>
<proteinExistence type="predicted"/>
<keyword evidence="3" id="KW-1185">Reference proteome</keyword>
<sequence length="226" mass="25529">MPVASVLHDMEESVAGFKQQGDWVTIVEHGERITKALSDEGVEDSDSNFEEWNEWRPKVHERLREDVKEKTAKQASPSEGEGEKAGKSPTEDVDAAGDELKDSVAELAEGDVEDAVKEGQESVERASRAVDTAGRKALRAVEETVYKHVMTKVSPVYFDNELVSANVERTRDADQRYVFEVNVNDDDLKDRVRERLEEYEERKRWRGEAKKETESVEAAEGTESPE</sequence>
<dbReference type="EMBL" id="BAABKX010000001">
    <property type="protein sequence ID" value="GAA5045692.1"/>
    <property type="molecule type" value="Genomic_DNA"/>
</dbReference>
<organism evidence="2 3">
    <name type="scientific">Haladaptatus pallidirubidus</name>
    <dbReference type="NCBI Taxonomy" id="1008152"/>
    <lineage>
        <taxon>Archaea</taxon>
        <taxon>Methanobacteriati</taxon>
        <taxon>Methanobacteriota</taxon>
        <taxon>Stenosarchaea group</taxon>
        <taxon>Halobacteria</taxon>
        <taxon>Halobacteriales</taxon>
        <taxon>Haladaptataceae</taxon>
        <taxon>Haladaptatus</taxon>
    </lineage>
</organism>
<dbReference type="Proteomes" id="UP001501729">
    <property type="component" value="Unassembled WGS sequence"/>
</dbReference>
<feature type="region of interest" description="Disordered" evidence="1">
    <location>
        <begin position="36"/>
        <end position="133"/>
    </location>
</feature>
<evidence type="ECO:0000313" key="2">
    <source>
        <dbReference type="EMBL" id="GAA5045692.1"/>
    </source>
</evidence>
<name>A0AAV3UEH8_9EURY</name>
<feature type="compositionally biased region" description="Basic and acidic residues" evidence="1">
    <location>
        <begin position="199"/>
        <end position="214"/>
    </location>
</feature>
<evidence type="ECO:0000313" key="3">
    <source>
        <dbReference type="Proteomes" id="UP001501729"/>
    </source>
</evidence>
<comment type="caution">
    <text evidence="2">The sequence shown here is derived from an EMBL/GenBank/DDBJ whole genome shotgun (WGS) entry which is preliminary data.</text>
</comment>
<dbReference type="InterPro" id="IPR043868">
    <property type="entry name" value="DUF5828"/>
</dbReference>
<feature type="compositionally biased region" description="Acidic residues" evidence="1">
    <location>
        <begin position="40"/>
        <end position="52"/>
    </location>
</feature>
<feature type="compositionally biased region" description="Basic and acidic residues" evidence="1">
    <location>
        <begin position="114"/>
        <end position="128"/>
    </location>
</feature>
<dbReference type="AlphaFoldDB" id="A0AAV3UEH8"/>
<reference evidence="2 3" key="1">
    <citation type="journal article" date="2019" name="Int. J. Syst. Evol. Microbiol.">
        <title>The Global Catalogue of Microorganisms (GCM) 10K type strain sequencing project: providing services to taxonomists for standard genome sequencing and annotation.</title>
        <authorList>
            <consortium name="The Broad Institute Genomics Platform"/>
            <consortium name="The Broad Institute Genome Sequencing Center for Infectious Disease"/>
            <person name="Wu L."/>
            <person name="Ma J."/>
        </authorList>
    </citation>
    <scope>NUCLEOTIDE SEQUENCE [LARGE SCALE GENOMIC DNA]</scope>
    <source>
        <strain evidence="2 3">JCM 17504</strain>
    </source>
</reference>
<protein>
    <submittedName>
        <fullName evidence="2">DUF5828 family protein</fullName>
    </submittedName>
</protein>
<accession>A0AAV3UEH8</accession>
<gene>
    <name evidence="2" type="ORF">GCM10025751_13950</name>
</gene>
<dbReference type="Pfam" id="PF19146">
    <property type="entry name" value="DUF5828"/>
    <property type="match status" value="1"/>
</dbReference>
<evidence type="ECO:0000256" key="1">
    <source>
        <dbReference type="SAM" id="MobiDB-lite"/>
    </source>
</evidence>